<feature type="coiled-coil region" evidence="5">
    <location>
        <begin position="1190"/>
        <end position="1217"/>
    </location>
</feature>
<dbReference type="InterPro" id="IPR005314">
    <property type="entry name" value="Peptidase_C50"/>
</dbReference>
<feature type="compositionally biased region" description="Acidic residues" evidence="6">
    <location>
        <begin position="1837"/>
        <end position="1847"/>
    </location>
</feature>
<dbReference type="OMA" id="RREMQYC"/>
<proteinExistence type="predicted"/>
<dbReference type="InterPro" id="IPR019734">
    <property type="entry name" value="TPR_rpt"/>
</dbReference>
<dbReference type="InterPro" id="IPR011990">
    <property type="entry name" value="TPR-like_helical_dom_sf"/>
</dbReference>
<comment type="caution">
    <text evidence="8">The sequence shown here is derived from an EMBL/GenBank/DDBJ whole genome shotgun (WGS) entry which is preliminary data.</text>
</comment>
<evidence type="ECO:0000256" key="6">
    <source>
        <dbReference type="SAM" id="MobiDB-lite"/>
    </source>
</evidence>
<evidence type="ECO:0000313" key="8">
    <source>
        <dbReference type="EMBL" id="GAO51683.1"/>
    </source>
</evidence>
<accession>A0A0E9NPF3</accession>
<dbReference type="GO" id="GO:0005634">
    <property type="term" value="C:nucleus"/>
    <property type="evidence" value="ECO:0007669"/>
    <property type="project" value="InterPro"/>
</dbReference>
<keyword evidence="5" id="KW-0175">Coiled coil</keyword>
<dbReference type="PROSITE" id="PS51700">
    <property type="entry name" value="SEPARIN"/>
    <property type="match status" value="1"/>
</dbReference>
<keyword evidence="4" id="KW-0159">Chromosome partition</keyword>
<keyword evidence="9" id="KW-1185">Reference proteome</keyword>
<dbReference type="PANTHER" id="PTHR12792">
    <property type="entry name" value="EXTRA SPINDLE POLES 1-RELATED"/>
    <property type="match status" value="1"/>
</dbReference>
<dbReference type="Proteomes" id="UP000033140">
    <property type="component" value="Unassembled WGS sequence"/>
</dbReference>
<dbReference type="Pfam" id="PF03568">
    <property type="entry name" value="Separin_C"/>
    <property type="match status" value="1"/>
</dbReference>
<dbReference type="EC" id="3.4.22.49" evidence="2"/>
<dbReference type="SUPFAM" id="SSF48452">
    <property type="entry name" value="TPR-like"/>
    <property type="match status" value="1"/>
</dbReference>
<dbReference type="GO" id="GO:0004197">
    <property type="term" value="F:cysteine-type endopeptidase activity"/>
    <property type="evidence" value="ECO:0007669"/>
    <property type="project" value="InterPro"/>
</dbReference>
<dbReference type="GO" id="GO:0006508">
    <property type="term" value="P:proteolysis"/>
    <property type="evidence" value="ECO:0007669"/>
    <property type="project" value="InterPro"/>
</dbReference>
<feature type="domain" description="Peptidase C50" evidence="7">
    <location>
        <begin position="1860"/>
        <end position="1955"/>
    </location>
</feature>
<reference evidence="8 9" key="2">
    <citation type="journal article" date="2014" name="J. Gen. Appl. Microbiol.">
        <title>The early diverging ascomycetous budding yeast Saitoella complicata has three histone deacetylases belonging to the Clr6, Hos2, and Rpd3 lineages.</title>
        <authorList>
            <person name="Nishida H."/>
            <person name="Matsumoto T."/>
            <person name="Kondo S."/>
            <person name="Hamamoto M."/>
            <person name="Yoshikawa H."/>
        </authorList>
    </citation>
    <scope>NUCLEOTIDE SEQUENCE [LARGE SCALE GENOMIC DNA]</scope>
    <source>
        <strain evidence="8 9">NRRL Y-17804</strain>
    </source>
</reference>
<protein>
    <recommendedName>
        <fullName evidence="2">separase</fullName>
        <ecNumber evidence="2">3.4.22.49</ecNumber>
    </recommendedName>
</protein>
<reference evidence="8 9" key="1">
    <citation type="journal article" date="2011" name="J. Gen. Appl. Microbiol.">
        <title>Draft genome sequencing of the enigmatic yeast Saitoella complicata.</title>
        <authorList>
            <person name="Nishida H."/>
            <person name="Hamamoto M."/>
            <person name="Sugiyama J."/>
        </authorList>
    </citation>
    <scope>NUCLEOTIDE SEQUENCE [LARGE SCALE GENOMIC DNA]</scope>
    <source>
        <strain evidence="8 9">NRRL Y-17804</strain>
    </source>
</reference>
<name>A0A0E9NPF3_SAICN</name>
<evidence type="ECO:0000256" key="5">
    <source>
        <dbReference type="SAM" id="Coils"/>
    </source>
</evidence>
<feature type="region of interest" description="Disordered" evidence="6">
    <location>
        <begin position="1518"/>
        <end position="1549"/>
    </location>
</feature>
<dbReference type="SMART" id="SM00028">
    <property type="entry name" value="TPR"/>
    <property type="match status" value="3"/>
</dbReference>
<dbReference type="GO" id="GO:0005737">
    <property type="term" value="C:cytoplasm"/>
    <property type="evidence" value="ECO:0007669"/>
    <property type="project" value="TreeGrafter"/>
</dbReference>
<sequence>MPVAASKTSTMTMSAAAASKAVKQLEVLETCSAAMVQVLKDALVPEKTASGTRSTARASTVSMTEKGERIALAAKTANTALTTLTNLVAARKASGDAAKPDSVQSARVGYVVEAFKLALPILRMERASLRGPLDAERLHSNLINKLRELDMVKEALSELFVLKKHLLEHLNEADSVLETTSAPKTPARTTRSTRTTSTKTPTSRSSTTKSTATTTKDPTTIPLTSTTTTDPASLLLYPFPPPLTPPSPSILPLILLAQLNTLRLLTRIPKLSLTPSLSSAISVSHAHGPVAWAQFARSGEGGQGDKALGQVWGVVVRIAEGRGLLPEDRVEVVTRAIEIALLLPNPDSTMLNAILEKALTRASTSPYDSITRALGTLLECNDGGLGLTPSVEVCAALSFIARSSNKVSEAQIWTERASRTTGISVSTRIALAAHQAGLALESSGGGGDKGGEGVEGVEEKMMIVEGFLRHEVVEEGVGGQEWERMLKNIELLRSRIAKSHTKDQPSRWGEVVWGMVEFLKRHREVNVGEGGCGGEWFGKVGGWVLEYASTLARAAFKVEDATTYTKAHEMLTRCTTLATIPTLPIATGTYLSNTFFNIAVLLHNANRRAEAIPFLRSSVEVARVVGDTDVGRVTKKLELLSYCLYAAGNLEEARVSRWDGLGMLFDSGVGGRGEGKGEMEGDGDGDVFGRVALVEGWSGKERETLARFISEATKISVHISPDASLALPGMDKLDTGMRGAVLEWQFRVINRGGVAVTNVGMMRNAVGLAYEALKCYEVGKCPVRRGRVMSKLLRFVADDVPISVPFDVVAVAGKVVDRLEEGELGDDEGLKRYAQVVLGSLKGWIVQIGYLRDEPDVEGLTAALRVWKNALLPSEDAVARKIHDTVAEHVEDPEALFGQLGMLKDLCGFKSLPFQRLSVLKLMIHIRKNASTAETRSDYVELSAALGLQYCRVGYTGKAGMVFAKSQSYVKEAKCSASAMIAWELAYCEYLVSIGNVDKSREHYRAAGALADNLADLEEGVHGKLKAQRKTMRIYLIASAAYTLSRILFESGGAVEATLHADHAMRLLKRALKNAAMLSRKEKLLETVASDAMEDNPFAEPKSDASEKPKSASRYLDEDAQMAQFYWPIVSAWLNVNVLMGELYVHRGTPKAAQHYFQVALEAARFANANVDVARILSVLGDLHARSGNLDMAKQVLEEASNLRHQLENMKESVQLSMSIAGYHGRLGNEDAQVASYLAADKTLTQLMSSSFVQGMDEMKPLDAVMGAMNNMQISPAKKKRSAKDASLMSESTTLSKMKAEVLRALGLKLAVQGQFDDAHTQLQEALHQTGGDQDIVLQRLAEAKVMFLQAVDLLRSDPVLCVLQDAAISLPSIQHATSDKSSPKVKAAKTPAKSRRTAASKSLGAPSEIGSLLSKSRDALVEVFKSATKTCPATTVQALSSLLGSIMVLHYAIALPSQGHPARPSVVHYFLDSSKGITLGRERAFFEAEERLREQLQSVRGKDFDLGWPTHMRLAAVDPTTPLRSSAPSSRALDGTPTRPPPGDVPHFQQDFIDIIPSNWMVISVTLSEDLTELYIGSVQSGQAPLVLRLPLNRHAGNDDEDMDFSYETALKELKDVLSSSNASTKRAKDIRDRETKLAWWNERIALDARLKVLLENIELCWLGGFKGIFNNRKSDAKLFARFRASFAQIMSKHLPFCRGRKSKAVGDIDARLLELFIALGPPPASDVENDEDKTAELLEDIIYFVLDIYQFHGEPIAYDEVDIDQMVVDLQEALRSYHEALGKVKDHEEAHLILILDKSVQMFPWESLPVMRGQSVSRLPSLAALRERLQRLSGPEEDSDDDESCNGDRQTGDVVVRKESGSFILNPSGDLVNTQKVFADKFSNLPGWTGIIGRTPMEEEYRRALTSPDIFIYMGHGSGEQYLRSAALNRLKKCAVTLLMGCSSGELKEAGDFEPSGTALSYVIAGCPTLVANLWDVTDKDIDLFSVKVLERWGLLKEDETKKHSKRTDAEEKTSLVRAVALSRDECTLKYLNGAAPVVYGIPCYLK</sequence>
<organism evidence="8 9">
    <name type="scientific">Saitoella complicata (strain BCRC 22490 / CBS 7301 / JCM 7358 / NBRC 10748 / NRRL Y-17804)</name>
    <dbReference type="NCBI Taxonomy" id="698492"/>
    <lineage>
        <taxon>Eukaryota</taxon>
        <taxon>Fungi</taxon>
        <taxon>Dikarya</taxon>
        <taxon>Ascomycota</taxon>
        <taxon>Taphrinomycotina</taxon>
        <taxon>Taphrinomycotina incertae sedis</taxon>
        <taxon>Saitoella</taxon>
    </lineage>
</organism>
<gene>
    <name evidence="8" type="ORF">G7K_5776-t1</name>
</gene>
<dbReference type="EMBL" id="BACD03000050">
    <property type="protein sequence ID" value="GAO51683.1"/>
    <property type="molecule type" value="Genomic_DNA"/>
</dbReference>
<dbReference type="Gene3D" id="1.25.40.10">
    <property type="entry name" value="Tetratricopeptide repeat domain"/>
    <property type="match status" value="1"/>
</dbReference>
<evidence type="ECO:0000313" key="9">
    <source>
        <dbReference type="Proteomes" id="UP000033140"/>
    </source>
</evidence>
<dbReference type="InterPro" id="IPR030397">
    <property type="entry name" value="SEPARIN_core_dom"/>
</dbReference>
<evidence type="ECO:0000256" key="1">
    <source>
        <dbReference type="ARBA" id="ARBA00000451"/>
    </source>
</evidence>
<dbReference type="GO" id="GO:0044732">
    <property type="term" value="C:mitotic spindle pole body"/>
    <property type="evidence" value="ECO:0007669"/>
    <property type="project" value="TreeGrafter"/>
</dbReference>
<dbReference type="STRING" id="698492.A0A0E9NPF3"/>
<evidence type="ECO:0000259" key="7">
    <source>
        <dbReference type="PROSITE" id="PS51700"/>
    </source>
</evidence>
<comment type="catalytic activity">
    <reaction evidence="1">
        <text>All bonds known to be hydrolyzed by this endopeptidase have arginine in P1 and an acidic residue in P4. P6 is often occupied by an acidic residue or by a hydroxy-amino-acid residue, the phosphorylation of which enhances cleavage.</text>
        <dbReference type="EC" id="3.4.22.49"/>
    </reaction>
</comment>
<evidence type="ECO:0000256" key="3">
    <source>
        <dbReference type="ARBA" id="ARBA00022801"/>
    </source>
</evidence>
<evidence type="ECO:0000256" key="4">
    <source>
        <dbReference type="ARBA" id="ARBA00022829"/>
    </source>
</evidence>
<dbReference type="GO" id="GO:0051307">
    <property type="term" value="P:meiotic chromosome separation"/>
    <property type="evidence" value="ECO:0007669"/>
    <property type="project" value="TreeGrafter"/>
</dbReference>
<feature type="compositionally biased region" description="Low complexity" evidence="6">
    <location>
        <begin position="182"/>
        <end position="225"/>
    </location>
</feature>
<feature type="region of interest" description="Disordered" evidence="6">
    <location>
        <begin position="1377"/>
        <end position="1404"/>
    </location>
</feature>
<keyword evidence="3" id="KW-0378">Hydrolase</keyword>
<evidence type="ECO:0000256" key="2">
    <source>
        <dbReference type="ARBA" id="ARBA00012489"/>
    </source>
</evidence>
<reference evidence="8 9" key="3">
    <citation type="journal article" date="2015" name="Genome Announc.">
        <title>Draft Genome Sequence of the Archiascomycetous Yeast Saitoella complicata.</title>
        <authorList>
            <person name="Yamauchi K."/>
            <person name="Kondo S."/>
            <person name="Hamamoto M."/>
            <person name="Takahashi Y."/>
            <person name="Ogura Y."/>
            <person name="Hayashi T."/>
            <person name="Nishida H."/>
        </authorList>
    </citation>
    <scope>NUCLEOTIDE SEQUENCE [LARGE SCALE GENOMIC DNA]</scope>
    <source>
        <strain evidence="8 9">NRRL Y-17804</strain>
    </source>
</reference>
<dbReference type="GO" id="GO:0072686">
    <property type="term" value="C:mitotic spindle"/>
    <property type="evidence" value="ECO:0007669"/>
    <property type="project" value="TreeGrafter"/>
</dbReference>
<feature type="region of interest" description="Disordered" evidence="6">
    <location>
        <begin position="1834"/>
        <end position="1854"/>
    </location>
</feature>
<feature type="region of interest" description="Disordered" evidence="6">
    <location>
        <begin position="177"/>
        <end position="225"/>
    </location>
</feature>
<dbReference type="PANTHER" id="PTHR12792:SF0">
    <property type="entry name" value="SEPARIN"/>
    <property type="match status" value="1"/>
</dbReference>